<dbReference type="PANTHER" id="PTHR35201:SF4">
    <property type="entry name" value="BETA-PINACENE SYNTHASE-RELATED"/>
    <property type="match status" value="1"/>
</dbReference>
<dbReference type="GO" id="GO:0008299">
    <property type="term" value="P:isoprenoid biosynthetic process"/>
    <property type="evidence" value="ECO:0007669"/>
    <property type="project" value="UniProtKB-ARBA"/>
</dbReference>
<proteinExistence type="inferred from homology"/>
<reference evidence="7" key="1">
    <citation type="submission" date="2020-11" db="EMBL/GenBank/DDBJ databases">
        <authorList>
            <consortium name="DOE Joint Genome Institute"/>
            <person name="Ahrendt S."/>
            <person name="Riley R."/>
            <person name="Andreopoulos W."/>
            <person name="Labutti K."/>
            <person name="Pangilinan J."/>
            <person name="Ruiz-Duenas F.J."/>
            <person name="Barrasa J.M."/>
            <person name="Sanchez-Garcia M."/>
            <person name="Camarero S."/>
            <person name="Miyauchi S."/>
            <person name="Serrano A."/>
            <person name="Linde D."/>
            <person name="Babiker R."/>
            <person name="Drula E."/>
            <person name="Ayuso-Fernandez I."/>
            <person name="Pacheco R."/>
            <person name="Padilla G."/>
            <person name="Ferreira P."/>
            <person name="Barriuso J."/>
            <person name="Kellner H."/>
            <person name="Castanera R."/>
            <person name="Alfaro M."/>
            <person name="Ramirez L."/>
            <person name="Pisabarro A.G."/>
            <person name="Kuo A."/>
            <person name="Tritt A."/>
            <person name="Lipzen A."/>
            <person name="He G."/>
            <person name="Yan M."/>
            <person name="Ng V."/>
            <person name="Cullen D."/>
            <person name="Martin F."/>
            <person name="Rosso M.-N."/>
            <person name="Henrissat B."/>
            <person name="Hibbett D."/>
            <person name="Martinez A.T."/>
            <person name="Grigoriev I.V."/>
        </authorList>
    </citation>
    <scope>NUCLEOTIDE SEQUENCE</scope>
    <source>
        <strain evidence="7">CIRM-BRFM 674</strain>
    </source>
</reference>
<evidence type="ECO:0000256" key="4">
    <source>
        <dbReference type="ARBA" id="ARBA00022842"/>
    </source>
</evidence>
<evidence type="ECO:0000256" key="1">
    <source>
        <dbReference type="ARBA" id="ARBA00001946"/>
    </source>
</evidence>
<protein>
    <recommendedName>
        <fullName evidence="6">Terpene synthase</fullName>
        <ecNumber evidence="6">4.2.3.-</ecNumber>
    </recommendedName>
</protein>
<keyword evidence="4 6" id="KW-0460">Magnesium</keyword>
<evidence type="ECO:0000256" key="6">
    <source>
        <dbReference type="RuleBase" id="RU366034"/>
    </source>
</evidence>
<dbReference type="SUPFAM" id="SSF48576">
    <property type="entry name" value="Terpenoid synthases"/>
    <property type="match status" value="1"/>
</dbReference>
<organism evidence="7 8">
    <name type="scientific">Pholiota conissans</name>
    <dbReference type="NCBI Taxonomy" id="109636"/>
    <lineage>
        <taxon>Eukaryota</taxon>
        <taxon>Fungi</taxon>
        <taxon>Dikarya</taxon>
        <taxon>Basidiomycota</taxon>
        <taxon>Agaricomycotina</taxon>
        <taxon>Agaricomycetes</taxon>
        <taxon>Agaricomycetidae</taxon>
        <taxon>Agaricales</taxon>
        <taxon>Agaricineae</taxon>
        <taxon>Strophariaceae</taxon>
        <taxon>Pholiota</taxon>
    </lineage>
</organism>
<comment type="similarity">
    <text evidence="2 6">Belongs to the terpene synthase family.</text>
</comment>
<comment type="cofactor">
    <cofactor evidence="1 6">
        <name>Mg(2+)</name>
        <dbReference type="ChEBI" id="CHEBI:18420"/>
    </cofactor>
</comment>
<evidence type="ECO:0000313" key="8">
    <source>
        <dbReference type="Proteomes" id="UP000807469"/>
    </source>
</evidence>
<evidence type="ECO:0000256" key="5">
    <source>
        <dbReference type="ARBA" id="ARBA00023239"/>
    </source>
</evidence>
<dbReference type="AlphaFoldDB" id="A0A9P5YV14"/>
<accession>A0A9P5YV14</accession>
<dbReference type="GO" id="GO:0046872">
    <property type="term" value="F:metal ion binding"/>
    <property type="evidence" value="ECO:0007669"/>
    <property type="project" value="UniProtKB-KW"/>
</dbReference>
<gene>
    <name evidence="7" type="ORF">BDN70DRAFT_935182</name>
</gene>
<evidence type="ECO:0000256" key="3">
    <source>
        <dbReference type="ARBA" id="ARBA00022723"/>
    </source>
</evidence>
<dbReference type="InterPro" id="IPR034686">
    <property type="entry name" value="Terpene_cyclase-like_2"/>
</dbReference>
<sequence>MLSFRPFPETFYLTNLASISERACALKVNPHVQHVAEGMRQWFISFKVYDEVRSKAYIERGRFDIFAALSFPDADPQHLETCLAFFYWAFATDDLSDEGELQNQPERVKASIDICRETLYNPDLPTPTYSYAAMLQEFLSAYQAFSDSQINQSLHRSLDKMPSIADFIKWRRATIGAALVEAMVEYSLDLDIPDYVFKHPTVMAMSDATTDIMTWPNDLCSFNKEQADGDFQNLVCIIMAERNLELQDAINALTDMLETRVDEYLALKKSLPSFGLGVDAQLARYHSALEHFVQGTVVWYYMSPRYFSEDDRRKALESKCLLLKLKVAPEIKTD</sequence>
<evidence type="ECO:0000313" key="7">
    <source>
        <dbReference type="EMBL" id="KAF9476267.1"/>
    </source>
</evidence>
<dbReference type="OrthoDB" id="6486656at2759"/>
<dbReference type="Gene3D" id="1.10.600.10">
    <property type="entry name" value="Farnesyl Diphosphate Synthase"/>
    <property type="match status" value="1"/>
</dbReference>
<keyword evidence="3 6" id="KW-0479">Metal-binding</keyword>
<name>A0A9P5YV14_9AGAR</name>
<comment type="caution">
    <text evidence="7">The sequence shown here is derived from an EMBL/GenBank/DDBJ whole genome shotgun (WGS) entry which is preliminary data.</text>
</comment>
<dbReference type="GO" id="GO:0010333">
    <property type="term" value="F:terpene synthase activity"/>
    <property type="evidence" value="ECO:0007669"/>
    <property type="project" value="InterPro"/>
</dbReference>
<keyword evidence="5 6" id="KW-0456">Lyase</keyword>
<dbReference type="SFLD" id="SFLDS00005">
    <property type="entry name" value="Isoprenoid_Synthase_Type_I"/>
    <property type="match status" value="1"/>
</dbReference>
<dbReference type="EC" id="4.2.3.-" evidence="6"/>
<dbReference type="EMBL" id="MU155300">
    <property type="protein sequence ID" value="KAF9476267.1"/>
    <property type="molecule type" value="Genomic_DNA"/>
</dbReference>
<dbReference type="InterPro" id="IPR008949">
    <property type="entry name" value="Isoprenoid_synthase_dom_sf"/>
</dbReference>
<dbReference type="SFLD" id="SFLDG01020">
    <property type="entry name" value="Terpene_Cyclase_Like_2"/>
    <property type="match status" value="1"/>
</dbReference>
<dbReference type="PANTHER" id="PTHR35201">
    <property type="entry name" value="TERPENE SYNTHASE"/>
    <property type="match status" value="1"/>
</dbReference>
<evidence type="ECO:0000256" key="2">
    <source>
        <dbReference type="ARBA" id="ARBA00006333"/>
    </source>
</evidence>
<dbReference type="Pfam" id="PF19086">
    <property type="entry name" value="Terpene_syn_C_2"/>
    <property type="match status" value="1"/>
</dbReference>
<dbReference type="Proteomes" id="UP000807469">
    <property type="component" value="Unassembled WGS sequence"/>
</dbReference>
<keyword evidence="8" id="KW-1185">Reference proteome</keyword>